<reference evidence="6" key="1">
    <citation type="journal article" date="2021" name="PeerJ">
        <title>Extensive microbial diversity within the chicken gut microbiome revealed by metagenomics and culture.</title>
        <authorList>
            <person name="Gilroy R."/>
            <person name="Ravi A."/>
            <person name="Getino M."/>
            <person name="Pursley I."/>
            <person name="Horton D.L."/>
            <person name="Alikhan N.F."/>
            <person name="Baker D."/>
            <person name="Gharbi K."/>
            <person name="Hall N."/>
            <person name="Watson M."/>
            <person name="Adriaenssens E.M."/>
            <person name="Foster-Nyarko E."/>
            <person name="Jarju S."/>
            <person name="Secka A."/>
            <person name="Antonio M."/>
            <person name="Oren A."/>
            <person name="Chaudhuri R.R."/>
            <person name="La Ragione R."/>
            <person name="Hildebrand F."/>
            <person name="Pallen M.J."/>
        </authorList>
    </citation>
    <scope>NUCLEOTIDE SEQUENCE</scope>
    <source>
        <strain evidence="6">CHK169-11906</strain>
    </source>
</reference>
<dbReference type="GO" id="GO:0008745">
    <property type="term" value="F:N-acetylmuramoyl-L-alanine amidase activity"/>
    <property type="evidence" value="ECO:0007669"/>
    <property type="project" value="UniProtKB-EC"/>
</dbReference>
<gene>
    <name evidence="6" type="ORF">H9779_06175</name>
</gene>
<keyword evidence="3" id="KW-0378">Hydrolase</keyword>
<dbReference type="PANTHER" id="PTHR30404:SF0">
    <property type="entry name" value="N-ACETYLMURAMOYL-L-ALANINE AMIDASE AMIC"/>
    <property type="match status" value="1"/>
</dbReference>
<dbReference type="AlphaFoldDB" id="A0A9D2RHN6"/>
<evidence type="ECO:0000256" key="1">
    <source>
        <dbReference type="ARBA" id="ARBA00001561"/>
    </source>
</evidence>
<dbReference type="EMBL" id="DWYR01000016">
    <property type="protein sequence ID" value="HJA99166.1"/>
    <property type="molecule type" value="Genomic_DNA"/>
</dbReference>
<dbReference type="InterPro" id="IPR050695">
    <property type="entry name" value="N-acetylmuramoyl_amidase_3"/>
</dbReference>
<dbReference type="InterPro" id="IPR002508">
    <property type="entry name" value="MurNAc-LAA_cat"/>
</dbReference>
<comment type="catalytic activity">
    <reaction evidence="1">
        <text>Hydrolyzes the link between N-acetylmuramoyl residues and L-amino acid residues in certain cell-wall glycopeptides.</text>
        <dbReference type="EC" id="3.5.1.28"/>
    </reaction>
</comment>
<feature type="signal peptide" evidence="4">
    <location>
        <begin position="1"/>
        <end position="23"/>
    </location>
</feature>
<evidence type="ECO:0000256" key="2">
    <source>
        <dbReference type="ARBA" id="ARBA00011901"/>
    </source>
</evidence>
<proteinExistence type="predicted"/>
<protein>
    <recommendedName>
        <fullName evidence="2">N-acetylmuramoyl-L-alanine amidase</fullName>
        <ecNumber evidence="2">3.5.1.28</ecNumber>
    </recommendedName>
</protein>
<dbReference type="SMART" id="SM00646">
    <property type="entry name" value="Ami_3"/>
    <property type="match status" value="1"/>
</dbReference>
<dbReference type="GO" id="GO:0030288">
    <property type="term" value="C:outer membrane-bounded periplasmic space"/>
    <property type="evidence" value="ECO:0007669"/>
    <property type="project" value="TreeGrafter"/>
</dbReference>
<feature type="chain" id="PRO_5039215788" description="N-acetylmuramoyl-L-alanine amidase" evidence="4">
    <location>
        <begin position="24"/>
        <end position="368"/>
    </location>
</feature>
<dbReference type="Proteomes" id="UP000824259">
    <property type="component" value="Unassembled WGS sequence"/>
</dbReference>
<reference evidence="6" key="2">
    <citation type="submission" date="2021-04" db="EMBL/GenBank/DDBJ databases">
        <authorList>
            <person name="Gilroy R."/>
        </authorList>
    </citation>
    <scope>NUCLEOTIDE SEQUENCE</scope>
    <source>
        <strain evidence="6">CHK169-11906</strain>
    </source>
</reference>
<evidence type="ECO:0000259" key="5">
    <source>
        <dbReference type="SMART" id="SM00646"/>
    </source>
</evidence>
<organism evidence="6 7">
    <name type="scientific">Candidatus Alistipes avicola</name>
    <dbReference type="NCBI Taxonomy" id="2838432"/>
    <lineage>
        <taxon>Bacteria</taxon>
        <taxon>Pseudomonadati</taxon>
        <taxon>Bacteroidota</taxon>
        <taxon>Bacteroidia</taxon>
        <taxon>Bacteroidales</taxon>
        <taxon>Rikenellaceae</taxon>
        <taxon>Alistipes</taxon>
    </lineage>
</organism>
<feature type="domain" description="MurNAc-LAA" evidence="5">
    <location>
        <begin position="100"/>
        <end position="252"/>
    </location>
</feature>
<evidence type="ECO:0000256" key="3">
    <source>
        <dbReference type="ARBA" id="ARBA00022801"/>
    </source>
</evidence>
<dbReference type="CDD" id="cd02696">
    <property type="entry name" value="MurNAc-LAA"/>
    <property type="match status" value="1"/>
</dbReference>
<dbReference type="Pfam" id="PF01520">
    <property type="entry name" value="Amidase_3"/>
    <property type="match status" value="1"/>
</dbReference>
<evidence type="ECO:0000313" key="7">
    <source>
        <dbReference type="Proteomes" id="UP000824259"/>
    </source>
</evidence>
<keyword evidence="4" id="KW-0732">Signal</keyword>
<name>A0A9D2RHN6_9BACT</name>
<comment type="caution">
    <text evidence="6">The sequence shown here is derived from an EMBL/GenBank/DDBJ whole genome shotgun (WGS) entry which is preliminary data.</text>
</comment>
<dbReference type="Gene3D" id="3.40.630.40">
    <property type="entry name" value="Zn-dependent exopeptidases"/>
    <property type="match status" value="1"/>
</dbReference>
<evidence type="ECO:0000256" key="4">
    <source>
        <dbReference type="SAM" id="SignalP"/>
    </source>
</evidence>
<evidence type="ECO:0000313" key="6">
    <source>
        <dbReference type="EMBL" id="HJA99166.1"/>
    </source>
</evidence>
<accession>A0A9D2RHN6</accession>
<dbReference type="EC" id="3.5.1.28" evidence="2"/>
<sequence length="368" mass="41212">MRKSLFTLLLFALIALFPNGAMAENIAQGVRVIVIDAGHGGPKFPGASYKSVYEKDLNLQIALKLGALIEKHLPQIKVVYTRKTDKQFSESLTKDLQARADIANKASGDLFISIHTNAAQSRSARGVETLIMGETPLEKNANERALYDNNQEELIDMSNEKTAAIVRAYIQNLQFTYGEYSEAMARLVQKHYVKSGRHNRGVKRQPLKVLYATDMPGILTEIGFLSNDEERAYMTSEKGQAAIAQALFNAVKDYTEFVQGTLLVEGDAIYEQADPEETEGKSGQTVAQAETFYAVQLIASTKPVSLKDRQFKSYRGKVEQYTTSGRFKYKYCVGRFTDRKQAEKKLAEVKKEFKDAFIVRCEGTRIVP</sequence>
<dbReference type="GO" id="GO:0009253">
    <property type="term" value="P:peptidoglycan catabolic process"/>
    <property type="evidence" value="ECO:0007669"/>
    <property type="project" value="InterPro"/>
</dbReference>
<dbReference type="PANTHER" id="PTHR30404">
    <property type="entry name" value="N-ACETYLMURAMOYL-L-ALANINE AMIDASE"/>
    <property type="match status" value="1"/>
</dbReference>
<dbReference type="SUPFAM" id="SSF53187">
    <property type="entry name" value="Zn-dependent exopeptidases"/>
    <property type="match status" value="1"/>
</dbReference>